<dbReference type="Gene3D" id="2.40.30.170">
    <property type="match status" value="1"/>
</dbReference>
<comment type="caution">
    <text evidence="13">The sequence shown here is derived from an EMBL/GenBank/DDBJ whole genome shotgun (WGS) entry which is preliminary data.</text>
</comment>
<accession>A0ABY0NAZ6</accession>
<evidence type="ECO:0000256" key="5">
    <source>
        <dbReference type="ARBA" id="ARBA00022519"/>
    </source>
</evidence>
<organism evidence="13 14">
    <name type="scientific">Bosea robiniae</name>
    <dbReference type="NCBI Taxonomy" id="1036780"/>
    <lineage>
        <taxon>Bacteria</taxon>
        <taxon>Pseudomonadati</taxon>
        <taxon>Pseudomonadota</taxon>
        <taxon>Alphaproteobacteria</taxon>
        <taxon>Hyphomicrobiales</taxon>
        <taxon>Boseaceae</taxon>
        <taxon>Bosea</taxon>
    </lineage>
</organism>
<keyword evidence="6 9" id="KW-0812">Transmembrane</keyword>
<keyword evidence="4 9" id="KW-1003">Cell membrane</keyword>
<dbReference type="PANTHER" id="PTHR30386:SF17">
    <property type="entry name" value="ALKALINE PROTEASE SECRETION PROTEIN APRE"/>
    <property type="match status" value="1"/>
</dbReference>
<evidence type="ECO:0000256" key="6">
    <source>
        <dbReference type="ARBA" id="ARBA00022692"/>
    </source>
</evidence>
<keyword evidence="3 9" id="KW-0813">Transport</keyword>
<dbReference type="Pfam" id="PF26002">
    <property type="entry name" value="Beta-barrel_AprE"/>
    <property type="match status" value="1"/>
</dbReference>
<dbReference type="Gene3D" id="2.40.50.100">
    <property type="match status" value="1"/>
</dbReference>
<keyword evidence="5 9" id="KW-0997">Cell inner membrane</keyword>
<feature type="coiled-coil region" evidence="10">
    <location>
        <begin position="100"/>
        <end position="127"/>
    </location>
</feature>
<keyword evidence="7 9" id="KW-1133">Transmembrane helix</keyword>
<dbReference type="NCBIfam" id="TIGR01843">
    <property type="entry name" value="type_I_hlyD"/>
    <property type="match status" value="1"/>
</dbReference>
<evidence type="ECO:0000256" key="8">
    <source>
        <dbReference type="ARBA" id="ARBA00023136"/>
    </source>
</evidence>
<name>A0ABY0NAZ6_9HYPH</name>
<feature type="transmembrane region" description="Helical" evidence="9">
    <location>
        <begin position="21"/>
        <end position="40"/>
    </location>
</feature>
<evidence type="ECO:0000313" key="13">
    <source>
        <dbReference type="EMBL" id="SDF20855.1"/>
    </source>
</evidence>
<evidence type="ECO:0000256" key="4">
    <source>
        <dbReference type="ARBA" id="ARBA00022475"/>
    </source>
</evidence>
<dbReference type="SUPFAM" id="SSF111369">
    <property type="entry name" value="HlyD-like secretion proteins"/>
    <property type="match status" value="1"/>
</dbReference>
<dbReference type="PANTHER" id="PTHR30386">
    <property type="entry name" value="MEMBRANE FUSION SUBUNIT OF EMRAB-TOLC MULTIDRUG EFFLUX PUMP"/>
    <property type="match status" value="1"/>
</dbReference>
<keyword evidence="8 9" id="KW-0472">Membrane</keyword>
<dbReference type="Proteomes" id="UP000199468">
    <property type="component" value="Unassembled WGS sequence"/>
</dbReference>
<evidence type="ECO:0000259" key="12">
    <source>
        <dbReference type="Pfam" id="PF26002"/>
    </source>
</evidence>
<dbReference type="EMBL" id="FNBZ01000001">
    <property type="protein sequence ID" value="SDF20855.1"/>
    <property type="molecule type" value="Genomic_DNA"/>
</dbReference>
<dbReference type="Pfam" id="PF25994">
    <property type="entry name" value="HH_AprE"/>
    <property type="match status" value="1"/>
</dbReference>
<keyword evidence="14" id="KW-1185">Reference proteome</keyword>
<evidence type="ECO:0000259" key="11">
    <source>
        <dbReference type="Pfam" id="PF25994"/>
    </source>
</evidence>
<gene>
    <name evidence="13" type="ORF">SAMN05421844_10158</name>
</gene>
<sequence>MELRILDDVSHPTRLSIQRHVLAVGISLGTLLIGVGGWAATTEFSGAVVAHGSLVVESEVKKVQHPTGGVISELRVRDGDRVKAGDVIIRLDETVTQANLAVVSKALNEALAQQARLEAERDGATEVAFSRELSTAAEKSPDVAALLSGERRLFELRGAARSGLKAQHLERIGQMRDQIRAFSEQIVAKDREASLIAQELEGVRDLHSKKLVSITRLNALERDAARITGEKGTLVSSVAQAKGRITETELQILQIDEDLRTEVGKTLADLRGKISELVERKVTAEDQLKRVDIRAPQSGTVHQMAVHTIGGVASPGETLMLIVPASDRLTVQARVRPQDIEQVYSGQRAGLRFSALNQRTTPEIEGEVSRVSPDLTVDQRTGQDFYTLRVAILDGELARLQGAKVGPGMPVEVFVRTQQRTVFSYFAKPLADQIARAFRER</sequence>
<feature type="coiled-coil region" evidence="10">
    <location>
        <begin position="267"/>
        <end position="294"/>
    </location>
</feature>
<comment type="similarity">
    <text evidence="2 9">Belongs to the membrane fusion protein (MFP) (TC 8.A.1) family.</text>
</comment>
<evidence type="ECO:0000256" key="3">
    <source>
        <dbReference type="ARBA" id="ARBA00022448"/>
    </source>
</evidence>
<dbReference type="InterPro" id="IPR058982">
    <property type="entry name" value="Beta-barrel_AprE"/>
</dbReference>
<feature type="domain" description="AprE-like beta-barrel" evidence="12">
    <location>
        <begin position="329"/>
        <end position="418"/>
    </location>
</feature>
<evidence type="ECO:0000256" key="2">
    <source>
        <dbReference type="ARBA" id="ARBA00009477"/>
    </source>
</evidence>
<feature type="domain" description="AprE-like long alpha-helical hairpin" evidence="11">
    <location>
        <begin position="97"/>
        <end position="287"/>
    </location>
</feature>
<evidence type="ECO:0000256" key="10">
    <source>
        <dbReference type="SAM" id="Coils"/>
    </source>
</evidence>
<dbReference type="InterPro" id="IPR058781">
    <property type="entry name" value="HH_AprE-like"/>
</dbReference>
<dbReference type="InterPro" id="IPR010129">
    <property type="entry name" value="T1SS_HlyD"/>
</dbReference>
<protein>
    <recommendedName>
        <fullName evidence="9">Membrane fusion protein (MFP) family protein</fullName>
    </recommendedName>
</protein>
<keyword evidence="10" id="KW-0175">Coiled coil</keyword>
<evidence type="ECO:0000256" key="9">
    <source>
        <dbReference type="RuleBase" id="RU365093"/>
    </source>
</evidence>
<evidence type="ECO:0000256" key="7">
    <source>
        <dbReference type="ARBA" id="ARBA00022989"/>
    </source>
</evidence>
<evidence type="ECO:0000256" key="1">
    <source>
        <dbReference type="ARBA" id="ARBA00004377"/>
    </source>
</evidence>
<comment type="subcellular location">
    <subcellularLocation>
        <location evidence="1 9">Cell inner membrane</location>
        <topology evidence="1 9">Single-pass membrane protein</topology>
    </subcellularLocation>
</comment>
<reference evidence="13 14" key="1">
    <citation type="submission" date="2016-10" db="EMBL/GenBank/DDBJ databases">
        <authorList>
            <person name="Varghese N."/>
            <person name="Submissions S."/>
        </authorList>
    </citation>
    <scope>NUCLEOTIDE SEQUENCE [LARGE SCALE GENOMIC DNA]</scope>
    <source>
        <strain evidence="13 14">DSM 26672</strain>
    </source>
</reference>
<dbReference type="PRINTS" id="PR01490">
    <property type="entry name" value="RTXTOXIND"/>
</dbReference>
<evidence type="ECO:0000313" key="14">
    <source>
        <dbReference type="Proteomes" id="UP000199468"/>
    </source>
</evidence>
<proteinExistence type="inferred from homology"/>
<dbReference type="InterPro" id="IPR050739">
    <property type="entry name" value="MFP"/>
</dbReference>